<gene>
    <name evidence="1" type="ORF">J2S55_003066</name>
</gene>
<reference evidence="1 2" key="1">
    <citation type="submission" date="2023-07" db="EMBL/GenBank/DDBJ databases">
        <title>Sequencing the genomes of 1000 actinobacteria strains.</title>
        <authorList>
            <person name="Klenk H.-P."/>
        </authorList>
    </citation>
    <scope>NUCLEOTIDE SEQUENCE [LARGE SCALE GENOMIC DNA]</scope>
    <source>
        <strain evidence="1 2">DSM 44109</strain>
    </source>
</reference>
<organism evidence="1 2">
    <name type="scientific">Streptosporangium brasiliense</name>
    <dbReference type="NCBI Taxonomy" id="47480"/>
    <lineage>
        <taxon>Bacteria</taxon>
        <taxon>Bacillati</taxon>
        <taxon>Actinomycetota</taxon>
        <taxon>Actinomycetes</taxon>
        <taxon>Streptosporangiales</taxon>
        <taxon>Streptosporangiaceae</taxon>
        <taxon>Streptosporangium</taxon>
    </lineage>
</organism>
<dbReference type="Proteomes" id="UP001230426">
    <property type="component" value="Unassembled WGS sequence"/>
</dbReference>
<sequence length="168" mass="19250">MADYGVTGARVDLETTVDMPPERLWELITAVHRIGEWSPECEEGSWLGDDAPEPREGVRFQGRNRREGRVWTVTGVVTEVERPRTFAWVMLDRDGDPERPSSRWRYELEPGDSPDRTLVRHSFVHGPGQSGLREMIQSNPEIAELILDVRLGELRKHMTETLGAMTRQ</sequence>
<dbReference type="InterPro" id="IPR023393">
    <property type="entry name" value="START-like_dom_sf"/>
</dbReference>
<comment type="caution">
    <text evidence="1">The sequence shown here is derived from an EMBL/GenBank/DDBJ whole genome shotgun (WGS) entry which is preliminary data.</text>
</comment>
<dbReference type="Gene3D" id="3.30.530.20">
    <property type="match status" value="1"/>
</dbReference>
<keyword evidence="2" id="KW-1185">Reference proteome</keyword>
<dbReference type="SUPFAM" id="SSF55961">
    <property type="entry name" value="Bet v1-like"/>
    <property type="match status" value="1"/>
</dbReference>
<evidence type="ECO:0000313" key="1">
    <source>
        <dbReference type="EMBL" id="MDP9863800.1"/>
    </source>
</evidence>
<dbReference type="Pfam" id="PF10604">
    <property type="entry name" value="Polyketide_cyc2"/>
    <property type="match status" value="1"/>
</dbReference>
<protein>
    <submittedName>
        <fullName evidence="1">Uncharacterized protein YndB with AHSA1/START domain</fullName>
    </submittedName>
</protein>
<dbReference type="EMBL" id="JAUSRB010000002">
    <property type="protein sequence ID" value="MDP9863800.1"/>
    <property type="molecule type" value="Genomic_DNA"/>
</dbReference>
<name>A0ABT9R5U6_9ACTN</name>
<proteinExistence type="predicted"/>
<evidence type="ECO:0000313" key="2">
    <source>
        <dbReference type="Proteomes" id="UP001230426"/>
    </source>
</evidence>
<dbReference type="RefSeq" id="WP_306861018.1">
    <property type="nucleotide sequence ID" value="NZ_JAUSRB010000002.1"/>
</dbReference>
<dbReference type="InterPro" id="IPR019587">
    <property type="entry name" value="Polyketide_cyclase/dehydratase"/>
</dbReference>
<accession>A0ABT9R5U6</accession>